<sequence length="38" mass="4107">MLFMPNKPVLNGLHTTSLIFGLVYAKGICNFCKGGMCS</sequence>
<protein>
    <submittedName>
        <fullName evidence="1">Uncharacterized protein</fullName>
    </submittedName>
</protein>
<name>K7A325_9ALTE</name>
<dbReference type="AlphaFoldDB" id="K7A325"/>
<dbReference type="Proteomes" id="UP000006251">
    <property type="component" value="Unassembled WGS sequence"/>
</dbReference>
<accession>K7A325</accession>
<keyword evidence="2" id="KW-1185">Reference proteome</keyword>
<reference evidence="2" key="1">
    <citation type="journal article" date="2014" name="Environ. Microbiol.">
        <title>Comparative genomics of the marine bacterial genus Glaciecola reveals the high degree of genomic diversity and genomic characteristic for cold adaptation.</title>
        <authorList>
            <person name="Qin Q.L."/>
            <person name="Xie B.B."/>
            <person name="Yu Y."/>
            <person name="Shu Y.L."/>
            <person name="Rong J.C."/>
            <person name="Zhang Y.J."/>
            <person name="Zhao D.L."/>
            <person name="Chen X.L."/>
            <person name="Zhang X.Y."/>
            <person name="Chen B."/>
            <person name="Zhou B.C."/>
            <person name="Zhang Y.Z."/>
        </authorList>
    </citation>
    <scope>NUCLEOTIDE SEQUENCE [LARGE SCALE GENOMIC DNA]</scope>
    <source>
        <strain evidence="2">ACAM 615</strain>
    </source>
</reference>
<organism evidence="1 2">
    <name type="scientific">Brumicola pallidula DSM 14239 = ACAM 615</name>
    <dbReference type="NCBI Taxonomy" id="1121922"/>
    <lineage>
        <taxon>Bacteria</taxon>
        <taxon>Pseudomonadati</taxon>
        <taxon>Pseudomonadota</taxon>
        <taxon>Gammaproteobacteria</taxon>
        <taxon>Alteromonadales</taxon>
        <taxon>Alteromonadaceae</taxon>
        <taxon>Brumicola</taxon>
    </lineage>
</organism>
<gene>
    <name evidence="1" type="ORF">GPAL_3029</name>
</gene>
<dbReference type="EMBL" id="BAEQ01000050">
    <property type="protein sequence ID" value="GAC29880.1"/>
    <property type="molecule type" value="Genomic_DNA"/>
</dbReference>
<evidence type="ECO:0000313" key="2">
    <source>
        <dbReference type="Proteomes" id="UP000006251"/>
    </source>
</evidence>
<comment type="caution">
    <text evidence="1">The sequence shown here is derived from an EMBL/GenBank/DDBJ whole genome shotgun (WGS) entry which is preliminary data.</text>
</comment>
<evidence type="ECO:0000313" key="1">
    <source>
        <dbReference type="EMBL" id="GAC29880.1"/>
    </source>
</evidence>
<proteinExistence type="predicted"/>